<gene>
    <name evidence="1" type="ORF">CNMCM5793_007430</name>
    <name evidence="2" type="ORF">CNMCM6106_004645</name>
</gene>
<dbReference type="Proteomes" id="UP000630445">
    <property type="component" value="Unassembled WGS sequence"/>
</dbReference>
<protein>
    <recommendedName>
        <fullName evidence="5">Ricin B lectin domain-containing protein</fullName>
    </recommendedName>
</protein>
<dbReference type="Proteomes" id="UP000662466">
    <property type="component" value="Unassembled WGS sequence"/>
</dbReference>
<dbReference type="AlphaFoldDB" id="A0A8H6PJJ7"/>
<evidence type="ECO:0000313" key="3">
    <source>
        <dbReference type="Proteomes" id="UP000630445"/>
    </source>
</evidence>
<evidence type="ECO:0008006" key="5">
    <source>
        <dbReference type="Google" id="ProtNLM"/>
    </source>
</evidence>
<proteinExistence type="predicted"/>
<dbReference type="SUPFAM" id="SSF50370">
    <property type="entry name" value="Ricin B-like lectins"/>
    <property type="match status" value="1"/>
</dbReference>
<reference evidence="2" key="1">
    <citation type="submission" date="2020-06" db="EMBL/GenBank/DDBJ databases">
        <title>Draft genome sequences of strains closely related to Aspergillus parafelis and Aspergillus hiratsukae.</title>
        <authorList>
            <person name="Dos Santos R.A.C."/>
            <person name="Rivero-Menendez O."/>
            <person name="Steenwyk J.L."/>
            <person name="Mead M.E."/>
            <person name="Goldman G.H."/>
            <person name="Alastruey-Izquierdo A."/>
            <person name="Rokas A."/>
        </authorList>
    </citation>
    <scope>NUCLEOTIDE SEQUENCE</scope>
    <source>
        <strain evidence="1">CNM-CM5793</strain>
        <strain evidence="2">CNM-CM6106</strain>
    </source>
</reference>
<dbReference type="EMBL" id="JACBAF010002319">
    <property type="protein sequence ID" value="KAF7155499.1"/>
    <property type="molecule type" value="Genomic_DNA"/>
</dbReference>
<organism evidence="2 4">
    <name type="scientific">Aspergillus hiratsukae</name>
    <dbReference type="NCBI Taxonomy" id="1194566"/>
    <lineage>
        <taxon>Eukaryota</taxon>
        <taxon>Fungi</taxon>
        <taxon>Dikarya</taxon>
        <taxon>Ascomycota</taxon>
        <taxon>Pezizomycotina</taxon>
        <taxon>Eurotiomycetes</taxon>
        <taxon>Eurotiomycetidae</taxon>
        <taxon>Eurotiales</taxon>
        <taxon>Aspergillaceae</taxon>
        <taxon>Aspergillus</taxon>
        <taxon>Aspergillus subgen. Fumigati</taxon>
    </lineage>
</organism>
<dbReference type="InterPro" id="IPR035992">
    <property type="entry name" value="Ricin_B-like_lectins"/>
</dbReference>
<dbReference type="Gene3D" id="2.80.10.50">
    <property type="match status" value="1"/>
</dbReference>
<evidence type="ECO:0000313" key="4">
    <source>
        <dbReference type="Proteomes" id="UP000662466"/>
    </source>
</evidence>
<comment type="caution">
    <text evidence="2">The sequence shown here is derived from an EMBL/GenBank/DDBJ whole genome shotgun (WGS) entry which is preliminary data.</text>
</comment>
<keyword evidence="3" id="KW-1185">Reference proteome</keyword>
<evidence type="ECO:0000313" key="2">
    <source>
        <dbReference type="EMBL" id="KAF7155499.1"/>
    </source>
</evidence>
<dbReference type="EMBL" id="JACBAD010002077">
    <property type="protein sequence ID" value="KAF7118054.1"/>
    <property type="molecule type" value="Genomic_DNA"/>
</dbReference>
<name>A0A8H6PJJ7_9EURO</name>
<accession>A0A8H6PJJ7</accession>
<sequence length="161" mass="18771">MDNLKDGGTYKLVNCHPVEDNDFPVLALDRADNKTILGQKWNNDLPQKWNLCKTGPKWQIRNVATKDWLRVESHRVESDPDKIELQVVQAGPQPYDWLIWPEYHENPVLRIVPPASKRNISLDYFGKPEPGKPIELVGMSEPNEPWDEVRNQFWSFQEVEP</sequence>
<evidence type="ECO:0000313" key="1">
    <source>
        <dbReference type="EMBL" id="KAF7118054.1"/>
    </source>
</evidence>